<accession>A0A850RCW4</accession>
<evidence type="ECO:0000256" key="1">
    <source>
        <dbReference type="ARBA" id="ARBA00001602"/>
    </source>
</evidence>
<dbReference type="InterPro" id="IPR015942">
    <property type="entry name" value="Asp/Glu/hydantoin_racemase"/>
</dbReference>
<organism evidence="8 9">
    <name type="scientific">Bombilactobacillus apium</name>
    <dbReference type="NCBI Taxonomy" id="2675299"/>
    <lineage>
        <taxon>Bacteria</taxon>
        <taxon>Bacillati</taxon>
        <taxon>Bacillota</taxon>
        <taxon>Bacilli</taxon>
        <taxon>Lactobacillales</taxon>
        <taxon>Lactobacillaceae</taxon>
        <taxon>Bombilactobacillus</taxon>
    </lineage>
</organism>
<evidence type="ECO:0000313" key="9">
    <source>
        <dbReference type="Proteomes" id="UP000563523"/>
    </source>
</evidence>
<dbReference type="GO" id="GO:0008360">
    <property type="term" value="P:regulation of cell shape"/>
    <property type="evidence" value="ECO:0007669"/>
    <property type="project" value="UniProtKB-KW"/>
</dbReference>
<feature type="binding site" evidence="7">
    <location>
        <begin position="10"/>
        <end position="11"/>
    </location>
    <ligand>
        <name>substrate</name>
    </ligand>
</feature>
<keyword evidence="3 7" id="KW-0133">Cell shape</keyword>
<feature type="binding site" evidence="7">
    <location>
        <begin position="185"/>
        <end position="186"/>
    </location>
    <ligand>
        <name>substrate</name>
    </ligand>
</feature>
<dbReference type="FunFam" id="3.40.50.1860:FF:000001">
    <property type="entry name" value="Glutamate racemase"/>
    <property type="match status" value="1"/>
</dbReference>
<dbReference type="EMBL" id="JABZEC010000009">
    <property type="protein sequence ID" value="NVY97126.1"/>
    <property type="molecule type" value="Genomic_DNA"/>
</dbReference>
<dbReference type="GO" id="GO:0071555">
    <property type="term" value="P:cell wall organization"/>
    <property type="evidence" value="ECO:0007669"/>
    <property type="project" value="UniProtKB-KW"/>
</dbReference>
<dbReference type="Gene3D" id="3.40.50.1860">
    <property type="match status" value="2"/>
</dbReference>
<comment type="function">
    <text evidence="7">Provides the (R)-glutamate required for cell wall biosynthesis.</text>
</comment>
<dbReference type="InterPro" id="IPR001920">
    <property type="entry name" value="Asp/Glu_race"/>
</dbReference>
<feature type="active site" description="Proton donor/acceptor" evidence="7">
    <location>
        <position position="73"/>
    </location>
</feature>
<dbReference type="GO" id="GO:0008881">
    <property type="term" value="F:glutamate racemase activity"/>
    <property type="evidence" value="ECO:0007669"/>
    <property type="project" value="UniProtKB-UniRule"/>
</dbReference>
<evidence type="ECO:0000313" key="8">
    <source>
        <dbReference type="EMBL" id="NVY97126.1"/>
    </source>
</evidence>
<dbReference type="PANTHER" id="PTHR21198">
    <property type="entry name" value="GLUTAMATE RACEMASE"/>
    <property type="match status" value="1"/>
</dbReference>
<evidence type="ECO:0000256" key="4">
    <source>
        <dbReference type="ARBA" id="ARBA00022984"/>
    </source>
</evidence>
<evidence type="ECO:0000256" key="2">
    <source>
        <dbReference type="ARBA" id="ARBA00013090"/>
    </source>
</evidence>
<feature type="active site" description="Proton donor/acceptor" evidence="7">
    <location>
        <position position="184"/>
    </location>
</feature>
<reference evidence="8 9" key="1">
    <citation type="submission" date="2020-06" db="EMBL/GenBank/DDBJ databases">
        <authorList>
            <person name="Kang J."/>
        </authorList>
    </citation>
    <scope>NUCLEOTIDE SEQUENCE [LARGE SCALE GENOMIC DNA]</scope>
    <source>
        <strain evidence="8 9">DCY120</strain>
    </source>
</reference>
<dbReference type="SUPFAM" id="SSF53681">
    <property type="entry name" value="Aspartate/glutamate racemase"/>
    <property type="match status" value="2"/>
</dbReference>
<keyword evidence="5 7" id="KW-0413">Isomerase</keyword>
<feature type="binding site" evidence="7">
    <location>
        <begin position="74"/>
        <end position="75"/>
    </location>
    <ligand>
        <name>substrate</name>
    </ligand>
</feature>
<dbReference type="UniPathway" id="UPA00219"/>
<dbReference type="InterPro" id="IPR004391">
    <property type="entry name" value="Glu_race"/>
</dbReference>
<feature type="binding site" evidence="7">
    <location>
        <begin position="42"/>
        <end position="43"/>
    </location>
    <ligand>
        <name>substrate</name>
    </ligand>
</feature>
<sequence>MDTRPIGFLDSGVGGLTVIKAVQQQLPKEQVIFIADQAHLPYGTKTPTEITNYVRFLVNFLEKQQVKLIVFACNTATAWALPTLQAETKIPLIGVIDSGVQRALAVTQTKKVGVIATPATIKSDVYAQKIAQLAPQVQTQSWEMPHFVPLVEENLYQTAQAQELVQQDLRQVRTSEIDTLILGCTHYPLLRPLIAQTLGTQIKLVDAGVATVQTLQQYLLDHNLQNSGETKKSDLFYTTGEQEQLTVIAQDWLLDPNLTAQKVILPD</sequence>
<name>A0A850RCW4_9LACO</name>
<evidence type="ECO:0000256" key="5">
    <source>
        <dbReference type="ARBA" id="ARBA00023235"/>
    </source>
</evidence>
<evidence type="ECO:0000256" key="3">
    <source>
        <dbReference type="ARBA" id="ARBA00022960"/>
    </source>
</evidence>
<dbReference type="HAMAP" id="MF_00258">
    <property type="entry name" value="Glu_racemase"/>
    <property type="match status" value="1"/>
</dbReference>
<keyword evidence="9" id="KW-1185">Reference proteome</keyword>
<comment type="similarity">
    <text evidence="7">Belongs to the aspartate/glutamate racemases family.</text>
</comment>
<comment type="caution">
    <text evidence="8">The sequence shown here is derived from an EMBL/GenBank/DDBJ whole genome shotgun (WGS) entry which is preliminary data.</text>
</comment>
<keyword evidence="6 7" id="KW-0961">Cell wall biogenesis/degradation</keyword>
<dbReference type="Proteomes" id="UP000563523">
    <property type="component" value="Unassembled WGS sequence"/>
</dbReference>
<dbReference type="GO" id="GO:0009252">
    <property type="term" value="P:peptidoglycan biosynthetic process"/>
    <property type="evidence" value="ECO:0007669"/>
    <property type="project" value="UniProtKB-UniRule"/>
</dbReference>
<dbReference type="Pfam" id="PF01177">
    <property type="entry name" value="Asp_Glu_race"/>
    <property type="match status" value="1"/>
</dbReference>
<comment type="catalytic activity">
    <reaction evidence="1 7">
        <text>L-glutamate = D-glutamate</text>
        <dbReference type="Rhea" id="RHEA:12813"/>
        <dbReference type="ChEBI" id="CHEBI:29985"/>
        <dbReference type="ChEBI" id="CHEBI:29986"/>
        <dbReference type="EC" id="5.1.1.3"/>
    </reaction>
</comment>
<evidence type="ECO:0000256" key="6">
    <source>
        <dbReference type="ARBA" id="ARBA00023316"/>
    </source>
</evidence>
<keyword evidence="4 7" id="KW-0573">Peptidoglycan synthesis</keyword>
<dbReference type="InterPro" id="IPR033134">
    <property type="entry name" value="Asp/Glu_racemase_AS_2"/>
</dbReference>
<dbReference type="AlphaFoldDB" id="A0A850RCW4"/>
<dbReference type="NCBIfam" id="TIGR00067">
    <property type="entry name" value="glut_race"/>
    <property type="match status" value="1"/>
</dbReference>
<comment type="pathway">
    <text evidence="7">Cell wall biogenesis; peptidoglycan biosynthesis.</text>
</comment>
<dbReference type="RefSeq" id="WP_176943289.1">
    <property type="nucleotide sequence ID" value="NZ_JABZEC010000009.1"/>
</dbReference>
<protein>
    <recommendedName>
        <fullName evidence="2 7">Glutamate racemase</fullName>
        <ecNumber evidence="2 7">5.1.1.3</ecNumber>
    </recommendedName>
</protein>
<dbReference type="PANTHER" id="PTHR21198:SF2">
    <property type="entry name" value="GLUTAMATE RACEMASE"/>
    <property type="match status" value="1"/>
</dbReference>
<dbReference type="EC" id="5.1.1.3" evidence="2 7"/>
<dbReference type="PROSITE" id="PS00924">
    <property type="entry name" value="ASP_GLU_RACEMASE_2"/>
    <property type="match status" value="1"/>
</dbReference>
<proteinExistence type="inferred from homology"/>
<evidence type="ECO:0000256" key="7">
    <source>
        <dbReference type="HAMAP-Rule" id="MF_00258"/>
    </source>
</evidence>
<gene>
    <name evidence="7" type="primary">murI</name>
    <name evidence="8" type="ORF">HU830_08330</name>
</gene>